<sequence length="117" mass="13151">MAADRRPLPEIGVTKREPVHGRLHATAGHSGGGYGGERSYIVLSFHWYPESTMNRCISPEFVEFDAPIVRFNEKNPSRLQRFGRRRRFGWGRPSSGSRRPFTFGRNLATAAGFGNEG</sequence>
<feature type="region of interest" description="Disordered" evidence="1">
    <location>
        <begin position="1"/>
        <end position="32"/>
    </location>
</feature>
<protein>
    <submittedName>
        <fullName evidence="2">Uncharacterized protein</fullName>
    </submittedName>
</protein>
<gene>
    <name evidence="2" type="ORF">F511_15481</name>
</gene>
<organism evidence="2 3">
    <name type="scientific">Dorcoceras hygrometricum</name>
    <dbReference type="NCBI Taxonomy" id="472368"/>
    <lineage>
        <taxon>Eukaryota</taxon>
        <taxon>Viridiplantae</taxon>
        <taxon>Streptophyta</taxon>
        <taxon>Embryophyta</taxon>
        <taxon>Tracheophyta</taxon>
        <taxon>Spermatophyta</taxon>
        <taxon>Magnoliopsida</taxon>
        <taxon>eudicotyledons</taxon>
        <taxon>Gunneridae</taxon>
        <taxon>Pentapetalae</taxon>
        <taxon>asterids</taxon>
        <taxon>lamiids</taxon>
        <taxon>Lamiales</taxon>
        <taxon>Gesneriaceae</taxon>
        <taxon>Didymocarpoideae</taxon>
        <taxon>Trichosporeae</taxon>
        <taxon>Loxocarpinae</taxon>
        <taxon>Dorcoceras</taxon>
    </lineage>
</organism>
<name>A0A2Z7CP12_9LAMI</name>
<dbReference type="Proteomes" id="UP000250235">
    <property type="component" value="Unassembled WGS sequence"/>
</dbReference>
<reference evidence="2 3" key="1">
    <citation type="journal article" date="2015" name="Proc. Natl. Acad. Sci. U.S.A.">
        <title>The resurrection genome of Boea hygrometrica: A blueprint for survival of dehydration.</title>
        <authorList>
            <person name="Xiao L."/>
            <person name="Yang G."/>
            <person name="Zhang L."/>
            <person name="Yang X."/>
            <person name="Zhao S."/>
            <person name="Ji Z."/>
            <person name="Zhou Q."/>
            <person name="Hu M."/>
            <person name="Wang Y."/>
            <person name="Chen M."/>
            <person name="Xu Y."/>
            <person name="Jin H."/>
            <person name="Xiao X."/>
            <person name="Hu G."/>
            <person name="Bao F."/>
            <person name="Hu Y."/>
            <person name="Wan P."/>
            <person name="Li L."/>
            <person name="Deng X."/>
            <person name="Kuang T."/>
            <person name="Xiang C."/>
            <person name="Zhu J.K."/>
            <person name="Oliver M.J."/>
            <person name="He Y."/>
        </authorList>
    </citation>
    <scope>NUCLEOTIDE SEQUENCE [LARGE SCALE GENOMIC DNA]</scope>
    <source>
        <strain evidence="3">cv. XS01</strain>
    </source>
</reference>
<dbReference type="AlphaFoldDB" id="A0A2Z7CP12"/>
<dbReference type="EMBL" id="KQ993808">
    <property type="protein sequence ID" value="KZV48832.1"/>
    <property type="molecule type" value="Genomic_DNA"/>
</dbReference>
<proteinExistence type="predicted"/>
<evidence type="ECO:0000313" key="3">
    <source>
        <dbReference type="Proteomes" id="UP000250235"/>
    </source>
</evidence>
<evidence type="ECO:0000256" key="1">
    <source>
        <dbReference type="SAM" id="MobiDB-lite"/>
    </source>
</evidence>
<feature type="compositionally biased region" description="Basic and acidic residues" evidence="1">
    <location>
        <begin position="1"/>
        <end position="20"/>
    </location>
</feature>
<accession>A0A2Z7CP12</accession>
<keyword evidence="3" id="KW-1185">Reference proteome</keyword>
<evidence type="ECO:0000313" key="2">
    <source>
        <dbReference type="EMBL" id="KZV48832.1"/>
    </source>
</evidence>